<reference evidence="3" key="2">
    <citation type="submission" date="2019-01" db="EMBL/GenBank/DDBJ databases">
        <authorList>
            <person name="Graves T."/>
            <person name="Eichler E.E."/>
            <person name="Wilson R.K."/>
        </authorList>
    </citation>
    <scope>NUCLEOTIDE SEQUENCE [LARGE SCALE GENOMIC DNA]</scope>
    <source>
        <strain evidence="3">17573</strain>
    </source>
</reference>
<gene>
    <name evidence="3 5" type="primary">EFCAB10</name>
</gene>
<feature type="region of interest" description="Disordered" evidence="1">
    <location>
        <begin position="1"/>
        <end position="52"/>
    </location>
</feature>
<evidence type="ECO:0000313" key="5">
    <source>
        <dbReference type="VGNC" id="VGNC:72255"/>
    </source>
</evidence>
<sequence>MLSTRNSRSGSQPQGSQGRHVTAPGRGRRSRTAGTPRSRLATAGREPMETSNRELQAAEYLERHRIKELVSYLTSALLFFRPEKPREYLISLLERLRIAKVTGVAFPFFMDNSNIVAMFEMMDPSGRGTISFVQYKEALKTLGLCTEDEDLKDDGHIITLDKFKEEVNKRMKEICEKTKGKDSESYQTAAGLLLLH</sequence>
<dbReference type="eggNOG" id="ENOG502S6BT">
    <property type="taxonomic scope" value="Eukaryota"/>
</dbReference>
<evidence type="ECO:0000256" key="1">
    <source>
        <dbReference type="SAM" id="MobiDB-lite"/>
    </source>
</evidence>
<dbReference type="PaxDb" id="9544-ENSMMUP00000005755"/>
<proteinExistence type="predicted"/>
<organism evidence="3 4">
    <name type="scientific">Macaca mulatta</name>
    <name type="common">Rhesus macaque</name>
    <dbReference type="NCBI Taxonomy" id="9544"/>
    <lineage>
        <taxon>Eukaryota</taxon>
        <taxon>Metazoa</taxon>
        <taxon>Chordata</taxon>
        <taxon>Craniata</taxon>
        <taxon>Vertebrata</taxon>
        <taxon>Euteleostomi</taxon>
        <taxon>Mammalia</taxon>
        <taxon>Eutheria</taxon>
        <taxon>Euarchontoglires</taxon>
        <taxon>Primates</taxon>
        <taxon>Haplorrhini</taxon>
        <taxon>Catarrhini</taxon>
        <taxon>Cercopithecidae</taxon>
        <taxon>Cercopithecinae</taxon>
        <taxon>Macaca</taxon>
    </lineage>
</organism>
<dbReference type="InterPro" id="IPR049760">
    <property type="entry name" value="DD_EFCAB10"/>
</dbReference>
<dbReference type="AlphaFoldDB" id="A0A1D5Q2L4"/>
<evidence type="ECO:0000259" key="2">
    <source>
        <dbReference type="PROSITE" id="PS50222"/>
    </source>
</evidence>
<dbReference type="VEuPathDB" id="HostDB:ENSMMUG00000004301"/>
<reference evidence="4" key="1">
    <citation type="journal article" date="2007" name="Science">
        <title>Evolutionary and biomedical insights from the rhesus macaque genome.</title>
        <authorList>
            <person name="Gibbs R.A."/>
            <person name="Rogers J."/>
            <person name="Katze M.G."/>
            <person name="Bumgarner R."/>
            <person name="Weinstock G.M."/>
            <person name="Mardis E.R."/>
            <person name="Remington K.A."/>
            <person name="Strausberg R.L."/>
            <person name="Venter J.C."/>
            <person name="Wilson R.K."/>
            <person name="Batzer M.A."/>
            <person name="Bustamante C.D."/>
            <person name="Eichler E.E."/>
            <person name="Hahn M.W."/>
            <person name="Hardison R.C."/>
            <person name="Makova K.D."/>
            <person name="Miller W."/>
            <person name="Milosavljevic A."/>
            <person name="Palermo R.E."/>
            <person name="Siepel A."/>
            <person name="Sikela J.M."/>
            <person name="Attaway T."/>
            <person name="Bell S."/>
            <person name="Bernard K.E."/>
            <person name="Buhay C.J."/>
            <person name="Chandrabose M.N."/>
            <person name="Dao M."/>
            <person name="Davis C."/>
            <person name="Delehaunty K.D."/>
            <person name="Ding Y."/>
            <person name="Dinh H.H."/>
            <person name="Dugan-Rocha S."/>
            <person name="Fulton L.A."/>
            <person name="Gabisi R.A."/>
            <person name="Garner T.T."/>
            <person name="Godfrey J."/>
            <person name="Hawes A.C."/>
            <person name="Hernandez J."/>
            <person name="Hines S."/>
            <person name="Holder M."/>
            <person name="Hume J."/>
            <person name="Jhangiani S.N."/>
            <person name="Joshi V."/>
            <person name="Khan Z.M."/>
            <person name="Kirkness E.F."/>
            <person name="Cree A."/>
            <person name="Fowler R.G."/>
            <person name="Lee S."/>
            <person name="Lewis L.R."/>
            <person name="Li Z."/>
            <person name="Liu Y.-S."/>
            <person name="Moore S.M."/>
            <person name="Muzny D."/>
            <person name="Nazareth L.V."/>
            <person name="Ngo D.N."/>
            <person name="Okwuonu G.O."/>
            <person name="Pai G."/>
            <person name="Parker D."/>
            <person name="Paul H.A."/>
            <person name="Pfannkoch C."/>
            <person name="Pohl C.S."/>
            <person name="Rogers Y.-H.C."/>
            <person name="Ruiz S.J."/>
            <person name="Sabo A."/>
            <person name="Santibanez J."/>
            <person name="Schneider B.W."/>
            <person name="Smith S.M."/>
            <person name="Sodergren E."/>
            <person name="Svatek A.F."/>
            <person name="Utterback T.R."/>
            <person name="Vattathil S."/>
            <person name="Warren W."/>
            <person name="White C.S."/>
            <person name="Chinwalla A.T."/>
            <person name="Feng Y."/>
            <person name="Halpern A.L."/>
            <person name="Hillier L.W."/>
            <person name="Huang X."/>
            <person name="Minx P."/>
            <person name="Nelson J.O."/>
            <person name="Pepin K.H."/>
            <person name="Qin X."/>
            <person name="Sutton G.G."/>
            <person name="Venter E."/>
            <person name="Walenz B.P."/>
            <person name="Wallis J.W."/>
            <person name="Worley K.C."/>
            <person name="Yang S.-P."/>
            <person name="Jones S.M."/>
            <person name="Marra M.A."/>
            <person name="Rocchi M."/>
            <person name="Schein J.E."/>
            <person name="Baertsch R."/>
            <person name="Clarke L."/>
            <person name="Csuros M."/>
            <person name="Glasscock J."/>
            <person name="Harris R.A."/>
            <person name="Havlak P."/>
            <person name="Jackson A.R."/>
            <person name="Jiang H."/>
            <person name="Liu Y."/>
            <person name="Messina D.N."/>
            <person name="Shen Y."/>
            <person name="Song H.X.-Z."/>
            <person name="Wylie T."/>
            <person name="Zhang L."/>
            <person name="Birney E."/>
            <person name="Han K."/>
            <person name="Konkel M.K."/>
            <person name="Lee J."/>
            <person name="Smit A.F.A."/>
            <person name="Ullmer B."/>
            <person name="Wang H."/>
            <person name="Xing J."/>
            <person name="Burhans R."/>
            <person name="Cheng Z."/>
            <person name="Karro J.E."/>
            <person name="Ma J."/>
            <person name="Raney B."/>
            <person name="She X."/>
            <person name="Cox M.J."/>
            <person name="Demuth J.P."/>
            <person name="Dumas L.J."/>
            <person name="Han S.-G."/>
            <person name="Hopkins J."/>
            <person name="Karimpour-Fard A."/>
            <person name="Kim Y.H."/>
            <person name="Pollack J.R."/>
            <person name="Vinar T."/>
            <person name="Addo-Quaye C."/>
            <person name="Degenhardt J."/>
            <person name="Denby A."/>
            <person name="Hubisz M.J."/>
            <person name="Indap A."/>
            <person name="Kosiol C."/>
            <person name="Lahn B.T."/>
            <person name="Lawson H.A."/>
            <person name="Marklein A."/>
            <person name="Nielsen R."/>
            <person name="Vallender E.J."/>
            <person name="Clark A.G."/>
            <person name="Ferguson B."/>
            <person name="Hernandez R.D."/>
            <person name="Hirani K."/>
            <person name="Kehrer-Sawatzki H."/>
            <person name="Kolb J."/>
            <person name="Patil S."/>
            <person name="Pu L.-L."/>
            <person name="Ren Y."/>
            <person name="Smith D.G."/>
            <person name="Wheeler D.A."/>
            <person name="Schenck I."/>
            <person name="Ball E.V."/>
            <person name="Chen R."/>
            <person name="Cooper D.N."/>
            <person name="Giardine B."/>
            <person name="Hsu F."/>
            <person name="Kent W.J."/>
            <person name="Lesk A."/>
            <person name="Nelson D.L."/>
            <person name="O'brien W.E."/>
            <person name="Pruefer K."/>
            <person name="Stenson P.D."/>
            <person name="Wallace J.C."/>
            <person name="Ke H."/>
            <person name="Liu X.-M."/>
            <person name="Wang P."/>
            <person name="Xiang A.P."/>
            <person name="Yang F."/>
            <person name="Barber G.P."/>
            <person name="Haussler D."/>
            <person name="Karolchik D."/>
            <person name="Kern A.D."/>
            <person name="Kuhn R.M."/>
            <person name="Smith K.E."/>
            <person name="Zwieg A.S."/>
        </authorList>
    </citation>
    <scope>NUCLEOTIDE SEQUENCE [LARGE SCALE GENOMIC DNA]</scope>
    <source>
        <strain evidence="4">17573</strain>
    </source>
</reference>
<dbReference type="CDD" id="cd22976">
    <property type="entry name" value="DD_EFCAB10"/>
    <property type="match status" value="1"/>
</dbReference>
<dbReference type="Bgee" id="ENSMMUG00000004301">
    <property type="expression patterns" value="Expressed in olfactory segment of nasal mucosa and 14 other cell types or tissues"/>
</dbReference>
<dbReference type="InterPro" id="IPR002048">
    <property type="entry name" value="EF_hand_dom"/>
</dbReference>
<protein>
    <submittedName>
        <fullName evidence="3">EF-hand calcium binding domain 10</fullName>
    </submittedName>
</protein>
<dbReference type="InterPro" id="IPR056587">
    <property type="entry name" value="EF_EFCAB10_C"/>
</dbReference>
<name>A0A1D5Q2L4_MACMU</name>
<dbReference type="PANTHER" id="PTHR21847:SF1">
    <property type="entry name" value="EF-HAND CALCIUM-BINDING DOMAIN-CONTAINING PROTEIN 10"/>
    <property type="match status" value="1"/>
</dbReference>
<keyword evidence="4" id="KW-1185">Reference proteome</keyword>
<reference evidence="3" key="4">
    <citation type="submission" date="2025-09" db="UniProtKB">
        <authorList>
            <consortium name="Ensembl"/>
        </authorList>
    </citation>
    <scope>IDENTIFICATION</scope>
    <source>
        <strain evidence="3">17573</strain>
    </source>
</reference>
<dbReference type="GO" id="GO:0005509">
    <property type="term" value="F:calcium ion binding"/>
    <property type="evidence" value="ECO:0007669"/>
    <property type="project" value="InterPro"/>
</dbReference>
<evidence type="ECO:0000313" key="3">
    <source>
        <dbReference type="Ensembl" id="ENSMMUP00000042276.2"/>
    </source>
</evidence>
<dbReference type="STRING" id="9544.ENSMMUP00000042276"/>
<dbReference type="Ensembl" id="ENSMMUT00000062995.2">
    <property type="protein sequence ID" value="ENSMMUP00000042276.2"/>
    <property type="gene ID" value="ENSMMUG00000004301.4"/>
</dbReference>
<dbReference type="FunCoup" id="A0A1D5Q2L4">
    <property type="interactions" value="7"/>
</dbReference>
<dbReference type="Proteomes" id="UP000006718">
    <property type="component" value="Chromosome 3"/>
</dbReference>
<dbReference type="SUPFAM" id="SSF47473">
    <property type="entry name" value="EF-hand"/>
    <property type="match status" value="1"/>
</dbReference>
<dbReference type="PROSITE" id="PS50222">
    <property type="entry name" value="EF_HAND_2"/>
    <property type="match status" value="1"/>
</dbReference>
<evidence type="ECO:0000313" key="4">
    <source>
        <dbReference type="Proteomes" id="UP000006718"/>
    </source>
</evidence>
<reference evidence="3" key="3">
    <citation type="submission" date="2025-08" db="UniProtKB">
        <authorList>
            <consortium name="Ensembl"/>
        </authorList>
    </citation>
    <scope>IDENTIFICATION</scope>
    <source>
        <strain evidence="3">17573</strain>
    </source>
</reference>
<accession>A0A1D5Q2L4</accession>
<dbReference type="SUPFAM" id="SSF47391">
    <property type="entry name" value="Dimerization-anchoring domain of cAMP-dependent PK regulatory subunit"/>
    <property type="match status" value="1"/>
</dbReference>
<dbReference type="VGNC" id="VGNC:72255">
    <property type="gene designation" value="EFCAB10"/>
</dbReference>
<feature type="compositionally biased region" description="Low complexity" evidence="1">
    <location>
        <begin position="1"/>
        <end position="19"/>
    </location>
</feature>
<dbReference type="InterPro" id="IPR011992">
    <property type="entry name" value="EF-hand-dom_pair"/>
</dbReference>
<dbReference type="InParanoid" id="A0A1D5Q2L4"/>
<feature type="domain" description="EF-hand" evidence="2">
    <location>
        <begin position="110"/>
        <end position="145"/>
    </location>
</feature>
<dbReference type="GeneTree" id="ENSGT00940000154487"/>
<dbReference type="Pfam" id="PF24548">
    <property type="entry name" value="EF_EFCAB10_C"/>
    <property type="match status" value="1"/>
</dbReference>
<dbReference type="OMA" id="TAGREPM"/>
<dbReference type="PANTHER" id="PTHR21847">
    <property type="entry name" value="EF-HAND CALCIUM-BINDING DOMAIN-CONTAINING PROTEIN 10"/>
    <property type="match status" value="1"/>
</dbReference>
<dbReference type="InterPro" id="IPR039879">
    <property type="entry name" value="EFC10"/>
</dbReference>